<evidence type="ECO:0000256" key="3">
    <source>
        <dbReference type="PROSITE-ProRule" id="PRU00221"/>
    </source>
</evidence>
<dbReference type="InterPro" id="IPR019775">
    <property type="entry name" value="WD40_repeat_CS"/>
</dbReference>
<dbReference type="Pfam" id="PF00400">
    <property type="entry name" value="WD40"/>
    <property type="match status" value="2"/>
</dbReference>
<dbReference type="PROSITE" id="PS50082">
    <property type="entry name" value="WD_REPEATS_2"/>
    <property type="match status" value="1"/>
</dbReference>
<dbReference type="SUPFAM" id="SSF50978">
    <property type="entry name" value="WD40 repeat-like"/>
    <property type="match status" value="2"/>
</dbReference>
<feature type="repeat" description="WD" evidence="3">
    <location>
        <begin position="726"/>
        <end position="763"/>
    </location>
</feature>
<feature type="compositionally biased region" description="Polar residues" evidence="4">
    <location>
        <begin position="892"/>
        <end position="903"/>
    </location>
</feature>
<protein>
    <recommendedName>
        <fullName evidence="7">Anaphase-promoting complex subunit 4 WD40 domain-containing protein</fullName>
    </recommendedName>
</protein>
<dbReference type="PANTHER" id="PTHR45589:SF1">
    <property type="entry name" value="WD REPEAT DOMAIN 62, ISOFORM G"/>
    <property type="match status" value="1"/>
</dbReference>
<dbReference type="InterPro" id="IPR052779">
    <property type="entry name" value="WDR62"/>
</dbReference>
<evidence type="ECO:0000313" key="6">
    <source>
        <dbReference type="Proteomes" id="UP000286045"/>
    </source>
</evidence>
<organism evidence="5 6">
    <name type="scientific">Xylaria grammica</name>
    <dbReference type="NCBI Taxonomy" id="363999"/>
    <lineage>
        <taxon>Eukaryota</taxon>
        <taxon>Fungi</taxon>
        <taxon>Dikarya</taxon>
        <taxon>Ascomycota</taxon>
        <taxon>Pezizomycotina</taxon>
        <taxon>Sordariomycetes</taxon>
        <taxon>Xylariomycetidae</taxon>
        <taxon>Xylariales</taxon>
        <taxon>Xylariaceae</taxon>
        <taxon>Xylaria</taxon>
    </lineage>
</organism>
<dbReference type="Gene3D" id="2.130.10.10">
    <property type="entry name" value="YVTN repeat-like/Quinoprotein amine dehydrogenase"/>
    <property type="match status" value="3"/>
</dbReference>
<feature type="region of interest" description="Disordered" evidence="4">
    <location>
        <begin position="983"/>
        <end position="1017"/>
    </location>
</feature>
<keyword evidence="1 3" id="KW-0853">WD repeat</keyword>
<keyword evidence="2" id="KW-0677">Repeat</keyword>
<evidence type="ECO:0000313" key="5">
    <source>
        <dbReference type="EMBL" id="RWA13662.1"/>
    </source>
</evidence>
<feature type="region of interest" description="Disordered" evidence="4">
    <location>
        <begin position="102"/>
        <end position="137"/>
    </location>
</feature>
<evidence type="ECO:0000256" key="2">
    <source>
        <dbReference type="ARBA" id="ARBA00022737"/>
    </source>
</evidence>
<dbReference type="InterPro" id="IPR001680">
    <property type="entry name" value="WD40_rpt"/>
</dbReference>
<keyword evidence="6" id="KW-1185">Reference proteome</keyword>
<feature type="region of interest" description="Disordered" evidence="4">
    <location>
        <begin position="770"/>
        <end position="903"/>
    </location>
</feature>
<dbReference type="AlphaFoldDB" id="A0A439DGY4"/>
<dbReference type="EMBL" id="RYZI01000022">
    <property type="protein sequence ID" value="RWA13662.1"/>
    <property type="molecule type" value="Genomic_DNA"/>
</dbReference>
<dbReference type="InterPro" id="IPR036322">
    <property type="entry name" value="WD40_repeat_dom_sf"/>
</dbReference>
<evidence type="ECO:0008006" key="7">
    <source>
        <dbReference type="Google" id="ProtNLM"/>
    </source>
</evidence>
<feature type="compositionally biased region" description="Pro residues" evidence="4">
    <location>
        <begin position="862"/>
        <end position="872"/>
    </location>
</feature>
<dbReference type="STRING" id="363999.A0A439DGY4"/>
<reference evidence="5 6" key="1">
    <citation type="submission" date="2018-12" db="EMBL/GenBank/DDBJ databases">
        <title>Draft genome sequence of Xylaria grammica IHI A82.</title>
        <authorList>
            <person name="Buettner E."/>
            <person name="Kellner H."/>
        </authorList>
    </citation>
    <scope>NUCLEOTIDE SEQUENCE [LARGE SCALE GENOMIC DNA]</scope>
    <source>
        <strain evidence="5 6">IHI A82</strain>
    </source>
</reference>
<evidence type="ECO:0000256" key="4">
    <source>
        <dbReference type="SAM" id="MobiDB-lite"/>
    </source>
</evidence>
<sequence length="1017" mass="110514">MASTPSHRLRLTPANSPFLPRPSRSPHRGRAPQRYDSRLSLKRVIGTTCVSPTGFDAVRSSFAYIAGGAVVVVSADGEKYEQRFFRARPTAIPIYSTPALPYSTSSPSTPKANDSRNRVSLREHTLSPNDWADSPTSKTWTSRERIKAATCLALSKEGRFLAVGETGYAPRVLIYSLEDYSSDSPLVSISEHAYGVKAVAWSPDSKFLASLGSSNDGFLYVWKIDTKTGAARLFQQNRCTTYIKGMIWMGNNLVTLGVRHVKVWRIDEAQATSPVKQKFIGDMNSTIQPQKTLPGRNVLLGNMIEATFSCAAAIDDTKAIICSETGDVCLLDGLGKQRKLTHLLESGFVTTCVAIRNGLVYIGGKSGNFATLDLESLLKGSATYLQMPLGVFASVGVLALGFVGDRMVTIDTNRSIGIWNQDDISGASRIESIATPIAGCGDAAMGVGSFSQSNVTGAQFYTWSQSGHVILWSTDGTIKSSFQVPLDEASFEEEPELVNQMATIRATIDGKFFIAGDKLGFVKVIDFATKECVSSMKAHSLDCQFITIYEGNSSLLIASCGRDRTAQLFHRLRNGDFEHFQTLEFGARVSQVLIPSTDKVITCSLDRTVQIHDLVTKEGDTDVMAAIPSRTLSLKASPTSITMGVDGKTLFVSQVDRSVSTFDLDNGKLLKSFKCFDESGADSVILDSLTTRPATEKEPAFLLGLSNTDKSIRMYDTQTGHFLAREWGHTEAIHGVAMIEEDDANRKVVSAGSDGTIMIWEIDLQDRGWGSISREPSPAKDATTPINQPTLRRVLSKSELAEFQRPPSATSGRRSPPRTISKRRSLFLGNYSSTPVMKTPVAAQPSSPASVIAEDTPSRRPSGPPPSSPPASPKSREKRRPSVPTLNKAKTKSNGSLRSFGSLNMSTEQTCRTLRAYRKKLASTDPISQEVLAELDQELRLTAVALGDRATRSKGMSDSMLHGLLDQYSERLVSLLDEKLRLGKYRRSSDQETDSTDKRPGSSGTGSSSTSTSTVST</sequence>
<feature type="compositionally biased region" description="Polar residues" evidence="4">
    <location>
        <begin position="102"/>
        <end position="112"/>
    </location>
</feature>
<evidence type="ECO:0000256" key="1">
    <source>
        <dbReference type="ARBA" id="ARBA00022574"/>
    </source>
</evidence>
<gene>
    <name evidence="5" type="ORF">EKO27_g1455</name>
</gene>
<dbReference type="PANTHER" id="PTHR45589">
    <property type="entry name" value="WD REPEAT DOMAIN 62, ISOFORM G"/>
    <property type="match status" value="1"/>
</dbReference>
<proteinExistence type="predicted"/>
<accession>A0A439DGY4</accession>
<feature type="compositionally biased region" description="Basic and acidic residues" evidence="4">
    <location>
        <begin position="983"/>
        <end position="1000"/>
    </location>
</feature>
<dbReference type="SMART" id="SM00320">
    <property type="entry name" value="WD40"/>
    <property type="match status" value="6"/>
</dbReference>
<feature type="region of interest" description="Disordered" evidence="4">
    <location>
        <begin position="1"/>
        <end position="35"/>
    </location>
</feature>
<dbReference type="Proteomes" id="UP000286045">
    <property type="component" value="Unassembled WGS sequence"/>
</dbReference>
<dbReference type="PROSITE" id="PS00678">
    <property type="entry name" value="WD_REPEATS_1"/>
    <property type="match status" value="1"/>
</dbReference>
<feature type="compositionally biased region" description="Low complexity" evidence="4">
    <location>
        <begin position="1001"/>
        <end position="1017"/>
    </location>
</feature>
<feature type="compositionally biased region" description="Basic and acidic residues" evidence="4">
    <location>
        <begin position="113"/>
        <end position="125"/>
    </location>
</feature>
<comment type="caution">
    <text evidence="5">The sequence shown here is derived from an EMBL/GenBank/DDBJ whole genome shotgun (WGS) entry which is preliminary data.</text>
</comment>
<dbReference type="InterPro" id="IPR015943">
    <property type="entry name" value="WD40/YVTN_repeat-like_dom_sf"/>
</dbReference>
<name>A0A439DGY4_9PEZI</name>